<accession>A0A2N9HXQ7</accession>
<sequence>MRMVNNGTVCQYKEERNVFISDDIFGLDTSSVDSAADYPRGSSESPQSIRTTKPQHQQRSRAAPRKFQPKMNSIKVVSQDKAKDTSRHSFTTDLAQKGKTQGAGQRTEIGCGYQPRPRPMPLYRENSKAGKGCVNWQ</sequence>
<evidence type="ECO:0000256" key="1">
    <source>
        <dbReference type="SAM" id="MobiDB-lite"/>
    </source>
</evidence>
<feature type="region of interest" description="Disordered" evidence="1">
    <location>
        <begin position="30"/>
        <end position="137"/>
    </location>
</feature>
<gene>
    <name evidence="2" type="ORF">FSB_LOCUS46569</name>
</gene>
<dbReference type="AlphaFoldDB" id="A0A2N9HXQ7"/>
<dbReference type="EMBL" id="OIVN01004668">
    <property type="protein sequence ID" value="SPD18687.1"/>
    <property type="molecule type" value="Genomic_DNA"/>
</dbReference>
<feature type="compositionally biased region" description="Basic residues" evidence="1">
    <location>
        <begin position="56"/>
        <end position="68"/>
    </location>
</feature>
<organism evidence="2">
    <name type="scientific">Fagus sylvatica</name>
    <name type="common">Beechnut</name>
    <dbReference type="NCBI Taxonomy" id="28930"/>
    <lineage>
        <taxon>Eukaryota</taxon>
        <taxon>Viridiplantae</taxon>
        <taxon>Streptophyta</taxon>
        <taxon>Embryophyta</taxon>
        <taxon>Tracheophyta</taxon>
        <taxon>Spermatophyta</taxon>
        <taxon>Magnoliopsida</taxon>
        <taxon>eudicotyledons</taxon>
        <taxon>Gunneridae</taxon>
        <taxon>Pentapetalae</taxon>
        <taxon>rosids</taxon>
        <taxon>fabids</taxon>
        <taxon>Fagales</taxon>
        <taxon>Fagaceae</taxon>
        <taxon>Fagus</taxon>
    </lineage>
</organism>
<feature type="compositionally biased region" description="Polar residues" evidence="1">
    <location>
        <begin position="88"/>
        <end position="104"/>
    </location>
</feature>
<feature type="compositionally biased region" description="Polar residues" evidence="1">
    <location>
        <begin position="42"/>
        <end position="55"/>
    </location>
</feature>
<protein>
    <submittedName>
        <fullName evidence="2">Uncharacterized protein</fullName>
    </submittedName>
</protein>
<reference evidence="2" key="1">
    <citation type="submission" date="2018-02" db="EMBL/GenBank/DDBJ databases">
        <authorList>
            <person name="Cohen D.B."/>
            <person name="Kent A.D."/>
        </authorList>
    </citation>
    <scope>NUCLEOTIDE SEQUENCE</scope>
</reference>
<evidence type="ECO:0000313" key="2">
    <source>
        <dbReference type="EMBL" id="SPD18687.1"/>
    </source>
</evidence>
<name>A0A2N9HXQ7_FAGSY</name>
<proteinExistence type="predicted"/>
<feature type="compositionally biased region" description="Basic and acidic residues" evidence="1">
    <location>
        <begin position="78"/>
        <end position="87"/>
    </location>
</feature>